<proteinExistence type="predicted"/>
<keyword evidence="2" id="KW-1185">Reference proteome</keyword>
<organism evidence="1 2">
    <name type="scientific">Paenibacillus gyeongsangnamensis</name>
    <dbReference type="NCBI Taxonomy" id="3388067"/>
    <lineage>
        <taxon>Bacteria</taxon>
        <taxon>Bacillati</taxon>
        <taxon>Bacillota</taxon>
        <taxon>Bacilli</taxon>
        <taxon>Bacillales</taxon>
        <taxon>Paenibacillaceae</taxon>
        <taxon>Paenibacillus</taxon>
    </lineage>
</organism>
<evidence type="ECO:0000313" key="2">
    <source>
        <dbReference type="Proteomes" id="UP001527882"/>
    </source>
</evidence>
<comment type="caution">
    <text evidence="1">The sequence shown here is derived from an EMBL/GenBank/DDBJ whole genome shotgun (WGS) entry which is preliminary data.</text>
</comment>
<name>A0ABT4Q255_9BACL</name>
<dbReference type="EMBL" id="JAQAGZ010000001">
    <property type="protein sequence ID" value="MCZ8510891.1"/>
    <property type="molecule type" value="Genomic_DNA"/>
</dbReference>
<dbReference type="RefSeq" id="WP_269879267.1">
    <property type="nucleotide sequence ID" value="NZ_JAQAGZ010000001.1"/>
</dbReference>
<accession>A0ABT4Q255</accession>
<evidence type="ECO:0008006" key="3">
    <source>
        <dbReference type="Google" id="ProtNLM"/>
    </source>
</evidence>
<protein>
    <recommendedName>
        <fullName evidence="3">EAL domain-containing protein</fullName>
    </recommendedName>
</protein>
<reference evidence="1 2" key="1">
    <citation type="submission" date="2022-12" db="EMBL/GenBank/DDBJ databases">
        <title>Draft genome sequence of Paenibacillus sp. dW9.</title>
        <authorList>
            <person name="Choi E.-W."/>
            <person name="Kim D.-U."/>
        </authorList>
    </citation>
    <scope>NUCLEOTIDE SEQUENCE [LARGE SCALE GENOMIC DNA]</scope>
    <source>
        <strain evidence="2">dW9</strain>
    </source>
</reference>
<sequence length="46" mass="5358">MEQKEQLITEAFELDVSVEGLRPQIRLVIDPLTREIMGFDLLTKLE</sequence>
<evidence type="ECO:0000313" key="1">
    <source>
        <dbReference type="EMBL" id="MCZ8510891.1"/>
    </source>
</evidence>
<dbReference type="Proteomes" id="UP001527882">
    <property type="component" value="Unassembled WGS sequence"/>
</dbReference>
<gene>
    <name evidence="1" type="ORF">O9H85_00240</name>
</gene>